<dbReference type="InterPro" id="IPR015947">
    <property type="entry name" value="PUA-like_sf"/>
</dbReference>
<proteinExistence type="predicted"/>
<dbReference type="PANTHER" id="PTHR39203:SF1">
    <property type="entry name" value="CYTOPLASMIC PROTEIN"/>
    <property type="match status" value="1"/>
</dbReference>
<dbReference type="SMART" id="SM01022">
    <property type="entry name" value="ASCH"/>
    <property type="match status" value="1"/>
</dbReference>
<dbReference type="EMBL" id="JAVDUJ010000001">
    <property type="protein sequence ID" value="MDR6939359.1"/>
    <property type="molecule type" value="Genomic_DNA"/>
</dbReference>
<dbReference type="InterPro" id="IPR007374">
    <property type="entry name" value="ASCH_domain"/>
</dbReference>
<dbReference type="Pfam" id="PF04266">
    <property type="entry name" value="ASCH"/>
    <property type="match status" value="1"/>
</dbReference>
<dbReference type="Proteomes" id="UP001266099">
    <property type="component" value="Unassembled WGS sequence"/>
</dbReference>
<dbReference type="Gene3D" id="3.10.400.10">
    <property type="entry name" value="Sulfate adenylyltransferase"/>
    <property type="match status" value="1"/>
</dbReference>
<feature type="domain" description="ASCH" evidence="1">
    <location>
        <begin position="45"/>
        <end position="174"/>
    </location>
</feature>
<comment type="caution">
    <text evidence="2">The sequence shown here is derived from an EMBL/GenBank/DDBJ whole genome shotgun (WGS) entry which is preliminary data.</text>
</comment>
<reference evidence="2 3" key="1">
    <citation type="submission" date="2023-07" db="EMBL/GenBank/DDBJ databases">
        <title>Sequencing the genomes of 1000 actinobacteria strains.</title>
        <authorList>
            <person name="Klenk H.-P."/>
        </authorList>
    </citation>
    <scope>NUCLEOTIDE SEQUENCE [LARGE SCALE GENOMIC DNA]</scope>
    <source>
        <strain evidence="2 3">DSM 15539</strain>
    </source>
</reference>
<gene>
    <name evidence="2" type="ORF">J2S36_000902</name>
</gene>
<dbReference type="PANTHER" id="PTHR39203">
    <property type="entry name" value="CYTOPLASMIC PROTEIN-RELATED"/>
    <property type="match status" value="1"/>
</dbReference>
<dbReference type="CDD" id="cd06553">
    <property type="entry name" value="ASCH_Ef3133_like"/>
    <property type="match status" value="1"/>
</dbReference>
<dbReference type="SUPFAM" id="SSF88697">
    <property type="entry name" value="PUA domain-like"/>
    <property type="match status" value="1"/>
</dbReference>
<sequence>MSEIKAPRADYLDAFWTRAINAARLNPAEAFMAQDDLLSLRPAAFAFGDTAEMANMLCDLVISGKKTATTSYGPAYLTEGAEYPKVGELAILCDGAGYPQALLRNTKVEVYAFNDVPAEIAQLEGEYAAASDLESAYAQWKSDHEDFFRREFALIGGDFDPQDDLIVEHFEVLYKHSEPY</sequence>
<evidence type="ECO:0000313" key="3">
    <source>
        <dbReference type="Proteomes" id="UP001266099"/>
    </source>
</evidence>
<protein>
    <submittedName>
        <fullName evidence="2">Uncharacterized protein YhfF</fullName>
    </submittedName>
</protein>
<evidence type="ECO:0000313" key="2">
    <source>
        <dbReference type="EMBL" id="MDR6939359.1"/>
    </source>
</evidence>
<name>A0ABU1T1Y4_9ACTO</name>
<accession>A0ABU1T1Y4</accession>
<dbReference type="InterPro" id="IPR009326">
    <property type="entry name" value="DUF984"/>
</dbReference>
<dbReference type="RefSeq" id="WP_309955987.1">
    <property type="nucleotide sequence ID" value="NZ_JAVDUJ010000001.1"/>
</dbReference>
<evidence type="ECO:0000259" key="1">
    <source>
        <dbReference type="SMART" id="SM01022"/>
    </source>
</evidence>
<keyword evidence="3" id="KW-1185">Reference proteome</keyword>
<organism evidence="2 3">
    <name type="scientific">Arcanobacterium hippocoleae</name>
    <dbReference type="NCBI Taxonomy" id="149017"/>
    <lineage>
        <taxon>Bacteria</taxon>
        <taxon>Bacillati</taxon>
        <taxon>Actinomycetota</taxon>
        <taxon>Actinomycetes</taxon>
        <taxon>Actinomycetales</taxon>
        <taxon>Actinomycetaceae</taxon>
        <taxon>Arcanobacterium</taxon>
    </lineage>
</organism>